<evidence type="ECO:0000256" key="5">
    <source>
        <dbReference type="ARBA" id="ARBA00022692"/>
    </source>
</evidence>
<feature type="transmembrane region" description="Helical" evidence="8">
    <location>
        <begin position="124"/>
        <end position="142"/>
    </location>
</feature>
<dbReference type="EMBL" id="VUNI01000017">
    <property type="protein sequence ID" value="MST75385.1"/>
    <property type="molecule type" value="Genomic_DNA"/>
</dbReference>
<keyword evidence="12" id="KW-1185">Reference proteome</keyword>
<feature type="transmembrane region" description="Helical" evidence="8">
    <location>
        <begin position="20"/>
        <end position="42"/>
    </location>
</feature>
<comment type="subcellular location">
    <subcellularLocation>
        <location evidence="1">Cell membrane</location>
        <topology evidence="1">Multi-pass membrane protein</topology>
    </subcellularLocation>
</comment>
<keyword evidence="6 8" id="KW-1133">Transmembrane helix</keyword>
<evidence type="ECO:0000256" key="3">
    <source>
        <dbReference type="ARBA" id="ARBA00022475"/>
    </source>
</evidence>
<evidence type="ECO:0000256" key="1">
    <source>
        <dbReference type="ARBA" id="ARBA00004651"/>
    </source>
</evidence>
<proteinExistence type="predicted"/>
<comment type="caution">
    <text evidence="11">The sequence shown here is derived from an EMBL/GenBank/DDBJ whole genome shotgun (WGS) entry which is preliminary data.</text>
</comment>
<evidence type="ECO:0000256" key="8">
    <source>
        <dbReference type="SAM" id="Phobius"/>
    </source>
</evidence>
<organism evidence="11 12">
    <name type="scientific">Roseburia porci</name>
    <dbReference type="NCBI Taxonomy" id="2605790"/>
    <lineage>
        <taxon>Bacteria</taxon>
        <taxon>Bacillati</taxon>
        <taxon>Bacillota</taxon>
        <taxon>Clostridia</taxon>
        <taxon>Lachnospirales</taxon>
        <taxon>Lachnospiraceae</taxon>
        <taxon>Roseburia</taxon>
    </lineage>
</organism>
<feature type="transmembrane region" description="Helical" evidence="8">
    <location>
        <begin position="364"/>
        <end position="389"/>
    </location>
</feature>
<feature type="transmembrane region" description="Helical" evidence="8">
    <location>
        <begin position="261"/>
        <end position="284"/>
    </location>
</feature>
<dbReference type="SMART" id="SM00052">
    <property type="entry name" value="EAL"/>
    <property type="match status" value="1"/>
</dbReference>
<keyword evidence="5 8" id="KW-0812">Transmembrane</keyword>
<evidence type="ECO:0000313" key="12">
    <source>
        <dbReference type="Proteomes" id="UP000474024"/>
    </source>
</evidence>
<dbReference type="InterPro" id="IPR051088">
    <property type="entry name" value="PTS_Sugar-EIIC/EIIB"/>
</dbReference>
<feature type="transmembrane region" description="Helical" evidence="8">
    <location>
        <begin position="163"/>
        <end position="182"/>
    </location>
</feature>
<keyword evidence="2" id="KW-0813">Transport</keyword>
<gene>
    <name evidence="11" type="ORF">FYJ75_10195</name>
</gene>
<dbReference type="Pfam" id="PF00563">
    <property type="entry name" value="EAL"/>
    <property type="match status" value="1"/>
</dbReference>
<dbReference type="CDD" id="cd01948">
    <property type="entry name" value="EAL"/>
    <property type="match status" value="1"/>
</dbReference>
<evidence type="ECO:0000256" key="6">
    <source>
        <dbReference type="ARBA" id="ARBA00022989"/>
    </source>
</evidence>
<dbReference type="GO" id="GO:0009401">
    <property type="term" value="P:phosphoenolpyruvate-dependent sugar phosphotransferase system"/>
    <property type="evidence" value="ECO:0007669"/>
    <property type="project" value="InterPro"/>
</dbReference>
<feature type="transmembrane region" description="Helical" evidence="8">
    <location>
        <begin position="62"/>
        <end position="84"/>
    </location>
</feature>
<protein>
    <submittedName>
        <fullName evidence="11">EAL domain-containing protein</fullName>
    </submittedName>
</protein>
<evidence type="ECO:0000256" key="7">
    <source>
        <dbReference type="ARBA" id="ARBA00023136"/>
    </source>
</evidence>
<keyword evidence="7 8" id="KW-0472">Membrane</keyword>
<name>A0A6L5YSN5_9FIRM</name>
<reference evidence="11 12" key="1">
    <citation type="submission" date="2019-08" db="EMBL/GenBank/DDBJ databases">
        <title>In-depth cultivation of the pig gut microbiome towards novel bacterial diversity and tailored functional studies.</title>
        <authorList>
            <person name="Wylensek D."/>
            <person name="Hitch T.C.A."/>
            <person name="Clavel T."/>
        </authorList>
    </citation>
    <scope>NUCLEOTIDE SEQUENCE [LARGE SCALE GENOMIC DNA]</scope>
    <source>
        <strain evidence="11 12">MUC/MUC-530-WT-4D</strain>
    </source>
</reference>
<feature type="transmembrane region" description="Helical" evidence="8">
    <location>
        <begin position="322"/>
        <end position="344"/>
    </location>
</feature>
<feature type="transmembrane region" description="Helical" evidence="8">
    <location>
        <begin position="296"/>
        <end position="317"/>
    </location>
</feature>
<dbReference type="SUPFAM" id="SSF141868">
    <property type="entry name" value="EAL domain-like"/>
    <property type="match status" value="1"/>
</dbReference>
<evidence type="ECO:0000313" key="11">
    <source>
        <dbReference type="EMBL" id="MST75385.1"/>
    </source>
</evidence>
<dbReference type="PANTHER" id="PTHR33989">
    <property type="match status" value="1"/>
</dbReference>
<dbReference type="Proteomes" id="UP000474024">
    <property type="component" value="Unassembled WGS sequence"/>
</dbReference>
<dbReference type="GO" id="GO:0008982">
    <property type="term" value="F:protein-N(PI)-phosphohistidine-sugar phosphotransferase activity"/>
    <property type="evidence" value="ECO:0007669"/>
    <property type="project" value="InterPro"/>
</dbReference>
<dbReference type="PANTHER" id="PTHR33989:SF4">
    <property type="entry name" value="PTS SYSTEM N,N'-DIACETYLCHITOBIOSE-SPECIFIC EIIC COMPONENT"/>
    <property type="match status" value="1"/>
</dbReference>
<dbReference type="RefSeq" id="WP_154430353.1">
    <property type="nucleotide sequence ID" value="NZ_VUNI01000017.1"/>
</dbReference>
<evidence type="ECO:0000256" key="2">
    <source>
        <dbReference type="ARBA" id="ARBA00022448"/>
    </source>
</evidence>
<dbReference type="AlphaFoldDB" id="A0A6L5YSN5"/>
<dbReference type="PROSITE" id="PS51105">
    <property type="entry name" value="PTS_EIIC_TYPE_3"/>
    <property type="match status" value="1"/>
</dbReference>
<evidence type="ECO:0000256" key="4">
    <source>
        <dbReference type="ARBA" id="ARBA00022597"/>
    </source>
</evidence>
<evidence type="ECO:0000259" key="10">
    <source>
        <dbReference type="PROSITE" id="PS51105"/>
    </source>
</evidence>
<feature type="domain" description="EAL" evidence="9">
    <location>
        <begin position="435"/>
        <end position="687"/>
    </location>
</feature>
<feature type="domain" description="PTS EIIC type-3" evidence="10">
    <location>
        <begin position="1"/>
        <end position="389"/>
    </location>
</feature>
<dbReference type="InterPro" id="IPR001633">
    <property type="entry name" value="EAL_dom"/>
</dbReference>
<dbReference type="InterPro" id="IPR003352">
    <property type="entry name" value="PTS_EIIC"/>
</dbReference>
<dbReference type="GO" id="GO:0005886">
    <property type="term" value="C:plasma membrane"/>
    <property type="evidence" value="ECO:0007669"/>
    <property type="project" value="UniProtKB-SubCell"/>
</dbReference>
<dbReference type="Pfam" id="PF02378">
    <property type="entry name" value="PTS_EIIC"/>
    <property type="match status" value="1"/>
</dbReference>
<dbReference type="InterPro" id="IPR035919">
    <property type="entry name" value="EAL_sf"/>
</dbReference>
<evidence type="ECO:0000259" key="9">
    <source>
        <dbReference type="PROSITE" id="PS50883"/>
    </source>
</evidence>
<accession>A0A6L5YSN5</accession>
<dbReference type="PROSITE" id="PS50883">
    <property type="entry name" value="EAL"/>
    <property type="match status" value="1"/>
</dbReference>
<dbReference type="InterPro" id="IPR004501">
    <property type="entry name" value="PTS_EIIC_3"/>
</dbReference>
<feature type="transmembrane region" description="Helical" evidence="8">
    <location>
        <begin position="219"/>
        <end position="240"/>
    </location>
</feature>
<dbReference type="Gene3D" id="3.20.20.450">
    <property type="entry name" value="EAL domain"/>
    <property type="match status" value="1"/>
</dbReference>
<feature type="transmembrane region" description="Helical" evidence="8">
    <location>
        <begin position="96"/>
        <end position="112"/>
    </location>
</feature>
<keyword evidence="4" id="KW-0762">Sugar transport</keyword>
<sequence>MKDRLKEITYRLDSNFFIMVIRHGLTMMIPFVLTGGIANALLNLPVQEYQNIIKDTFWVHLFNVLYVGTFGLFSMAMLIALSCSYSMERNMPVDKTILYVIVSIGAYGVQFYNADGGYHTEMLDVRGCFFAILTALVSCILMEKLQKIQLLSFQEQTNKMEGITTVAISAVIPAIIVILVFACSTQCLLKVFDVSSIYELLSGAMCRLFDYVDSEFLTGLLYTFLLHFMWIFGLHGSHILEPVATTSFLIGRSGDIFSKSFFDTFVVMGGCGTTVCVLIAILLFGRNAWMRKMAELSSFTVIFNLNEILTFGIPIILNPIMVIPFICTPVICYMIAFGATYIGLIPPVTHTVPWSTPIFLSGYIGTGSMSGSLLQLVMIAIGVAVYVPFLRVNEATQRKNAEEQIHNVIRIIQEKEDMNEGYDLLSKPDQTGQICRMLQLDLKNAIRNKELYLLLQPQVDDKGKCIGGEALLRWKHPFYGMIYPPLIVYLAKESNLLEELEKLIIDQTVSAIADINKKCGPDFKISMNLTAKSLLWDVEKYIDKAMKEKNVPASQLWLEITEQDVLTKSSTVIEKLNYLKSQGHIMMIDDFGMGHTSILYLQSSSFGVIKLDGSLVKNILDNTTDQQIVSSIVTLADKLGIQIIAEYVENEEQRDKLFELGCKFYQGYLYEKPVPLDEFINYMGNHSL</sequence>
<keyword evidence="3" id="KW-1003">Cell membrane</keyword>